<dbReference type="Proteomes" id="UP000237105">
    <property type="component" value="Unassembled WGS sequence"/>
</dbReference>
<gene>
    <name evidence="2" type="ORF">PanWU01x14_220130</name>
</gene>
<feature type="non-terminal residue" evidence="2">
    <location>
        <position position="57"/>
    </location>
</feature>
<evidence type="ECO:0000313" key="3">
    <source>
        <dbReference type="Proteomes" id="UP000237105"/>
    </source>
</evidence>
<proteinExistence type="predicted"/>
<keyword evidence="3" id="KW-1185">Reference proteome</keyword>
<accession>A0A2P5BPY9</accession>
<keyword evidence="1" id="KW-0732">Signal</keyword>
<evidence type="ECO:0000313" key="2">
    <source>
        <dbReference type="EMBL" id="PON50881.1"/>
    </source>
</evidence>
<evidence type="ECO:0000256" key="1">
    <source>
        <dbReference type="SAM" id="SignalP"/>
    </source>
</evidence>
<comment type="caution">
    <text evidence="2">The sequence shown here is derived from an EMBL/GenBank/DDBJ whole genome shotgun (WGS) entry which is preliminary data.</text>
</comment>
<reference evidence="3" key="1">
    <citation type="submission" date="2016-06" db="EMBL/GenBank/DDBJ databases">
        <title>Parallel loss of symbiosis genes in relatives of nitrogen-fixing non-legume Parasponia.</title>
        <authorList>
            <person name="Van Velzen R."/>
            <person name="Holmer R."/>
            <person name="Bu F."/>
            <person name="Rutten L."/>
            <person name="Van Zeijl A."/>
            <person name="Liu W."/>
            <person name="Santuari L."/>
            <person name="Cao Q."/>
            <person name="Sharma T."/>
            <person name="Shen D."/>
            <person name="Roswanjaya Y."/>
            <person name="Wardhani T."/>
            <person name="Kalhor M.S."/>
            <person name="Jansen J."/>
            <person name="Van den Hoogen J."/>
            <person name="Gungor B."/>
            <person name="Hartog M."/>
            <person name="Hontelez J."/>
            <person name="Verver J."/>
            <person name="Yang W.-C."/>
            <person name="Schijlen E."/>
            <person name="Repin R."/>
            <person name="Schilthuizen M."/>
            <person name="Schranz E."/>
            <person name="Heidstra R."/>
            <person name="Miyata K."/>
            <person name="Fedorova E."/>
            <person name="Kohlen W."/>
            <person name="Bisseling T."/>
            <person name="Smit S."/>
            <person name="Geurts R."/>
        </authorList>
    </citation>
    <scope>NUCLEOTIDE SEQUENCE [LARGE SCALE GENOMIC DNA]</scope>
    <source>
        <strain evidence="3">cv. WU1-14</strain>
    </source>
</reference>
<feature type="signal peptide" evidence="1">
    <location>
        <begin position="1"/>
        <end position="19"/>
    </location>
</feature>
<dbReference type="EMBL" id="JXTB01000240">
    <property type="protein sequence ID" value="PON50881.1"/>
    <property type="molecule type" value="Genomic_DNA"/>
</dbReference>
<name>A0A2P5BPY9_PARAD</name>
<protein>
    <submittedName>
        <fullName evidence="2">Uncharacterized protein</fullName>
    </submittedName>
</protein>
<feature type="chain" id="PRO_5015108291" evidence="1">
    <location>
        <begin position="20"/>
        <end position="57"/>
    </location>
</feature>
<sequence length="57" mass="6408">MAFWRGVDALIMVISFGEALVADCKLIKPTSKLIKLTKRGKRKAKRMQMTADPQSDL</sequence>
<organism evidence="2 3">
    <name type="scientific">Parasponia andersonii</name>
    <name type="common">Sponia andersonii</name>
    <dbReference type="NCBI Taxonomy" id="3476"/>
    <lineage>
        <taxon>Eukaryota</taxon>
        <taxon>Viridiplantae</taxon>
        <taxon>Streptophyta</taxon>
        <taxon>Embryophyta</taxon>
        <taxon>Tracheophyta</taxon>
        <taxon>Spermatophyta</taxon>
        <taxon>Magnoliopsida</taxon>
        <taxon>eudicotyledons</taxon>
        <taxon>Gunneridae</taxon>
        <taxon>Pentapetalae</taxon>
        <taxon>rosids</taxon>
        <taxon>fabids</taxon>
        <taxon>Rosales</taxon>
        <taxon>Cannabaceae</taxon>
        <taxon>Parasponia</taxon>
    </lineage>
</organism>
<dbReference type="AlphaFoldDB" id="A0A2P5BPY9"/>